<feature type="region of interest" description="Disordered" evidence="1">
    <location>
        <begin position="244"/>
        <end position="263"/>
    </location>
</feature>
<feature type="transmembrane region" description="Helical" evidence="2">
    <location>
        <begin position="986"/>
        <end position="1007"/>
    </location>
</feature>
<dbReference type="EMBL" id="CP016247">
    <property type="protein sequence ID" value="ANQ08248.1"/>
    <property type="molecule type" value="Genomic_DNA"/>
</dbReference>
<feature type="compositionally biased region" description="Basic and acidic residues" evidence="1">
    <location>
        <begin position="1152"/>
        <end position="1163"/>
    </location>
</feature>
<dbReference type="Pfam" id="PF12878">
    <property type="entry name" value="SICA_beta"/>
    <property type="match status" value="3"/>
</dbReference>
<reference evidence="7" key="1">
    <citation type="submission" date="2016-06" db="EMBL/GenBank/DDBJ databases">
        <title>First high quality genome sequence of Plasmodium coatneyi using continuous long reads from single molecule, real-time sequencing.</title>
        <authorList>
            <person name="Chien J.-T."/>
            <person name="Pakala S.B."/>
            <person name="Geraldo J.A."/>
            <person name="Lapp S.A."/>
            <person name="Barnwell J.W."/>
            <person name="Kissinger J.C."/>
            <person name="Galinski M.R."/>
            <person name="Humphrey J.C."/>
        </authorList>
    </citation>
    <scope>NUCLEOTIDE SEQUENCE [LARGE SCALE GENOMIC DNA]</scope>
    <source>
        <strain evidence="7">Hackeri</strain>
    </source>
</reference>
<dbReference type="VEuPathDB" id="PlasmoDB:PCOAH_00025460"/>
<dbReference type="InterPro" id="IPR024288">
    <property type="entry name" value="SICA_C"/>
</dbReference>
<dbReference type="Pfam" id="PF12887">
    <property type="entry name" value="SICA_alpha"/>
    <property type="match status" value="1"/>
</dbReference>
<evidence type="ECO:0000259" key="5">
    <source>
        <dbReference type="Pfam" id="PF12887"/>
    </source>
</evidence>
<protein>
    <submittedName>
        <fullName evidence="6">SICA antigen</fullName>
    </submittedName>
</protein>
<keyword evidence="7" id="KW-1185">Reference proteome</keyword>
<feature type="non-terminal residue" evidence="6">
    <location>
        <position position="1190"/>
    </location>
</feature>
<feature type="domain" description="Schizont-infected cell agglutination extracellular beta" evidence="3">
    <location>
        <begin position="270"/>
        <end position="424"/>
    </location>
</feature>
<keyword evidence="2" id="KW-0472">Membrane</keyword>
<feature type="compositionally biased region" description="Basic and acidic residues" evidence="1">
    <location>
        <begin position="1179"/>
        <end position="1190"/>
    </location>
</feature>
<accession>A0A1B1DZP8</accession>
<feature type="compositionally biased region" description="Basic and acidic residues" evidence="1">
    <location>
        <begin position="1106"/>
        <end position="1135"/>
    </location>
</feature>
<evidence type="ECO:0000256" key="2">
    <source>
        <dbReference type="SAM" id="Phobius"/>
    </source>
</evidence>
<evidence type="ECO:0000259" key="3">
    <source>
        <dbReference type="Pfam" id="PF12878"/>
    </source>
</evidence>
<dbReference type="GeneID" id="30909274"/>
<feature type="compositionally biased region" description="Low complexity" evidence="1">
    <location>
        <begin position="866"/>
        <end position="875"/>
    </location>
</feature>
<dbReference type="InterPro" id="IPR024285">
    <property type="entry name" value="SICA_extracell_b"/>
</dbReference>
<dbReference type="Proteomes" id="UP000092716">
    <property type="component" value="Chromosome 9"/>
</dbReference>
<evidence type="ECO:0000256" key="1">
    <source>
        <dbReference type="SAM" id="MobiDB-lite"/>
    </source>
</evidence>
<dbReference type="KEGG" id="pcot:PCOAH_00025460"/>
<feature type="domain" description="Schizont-infected cell agglutination extracellular alpha" evidence="5">
    <location>
        <begin position="5"/>
        <end position="151"/>
    </location>
</feature>
<feature type="compositionally biased region" description="Basic and acidic residues" evidence="1">
    <location>
        <begin position="908"/>
        <end position="921"/>
    </location>
</feature>
<feature type="region of interest" description="Disordered" evidence="1">
    <location>
        <begin position="861"/>
        <end position="966"/>
    </location>
</feature>
<gene>
    <name evidence="6" type="ORF">PCOAH_00025460</name>
</gene>
<dbReference type="AlphaFoldDB" id="A0A1B1DZP8"/>
<dbReference type="Pfam" id="PF12879">
    <property type="entry name" value="SICA_C"/>
    <property type="match status" value="1"/>
</dbReference>
<proteinExistence type="predicted"/>
<sequence length="1190" mass="133524">GAVWDGMKRMFHELTKRLQNDKNEFKKLCEEVHLQDTTEGTIKKEICKALVQIKLFMSGIKVQDDNAGYGFDVENMEEVESYLRCMIGTVAASKLFKEHSCLGDVAEYVVGILGMFLDAEELKGKKGKCGNFDFRTVKLGKELIGKEIEKWVKSAKGDIGIIRETNKHNACKKTSKEDRRADAKGGQDQGLIRKLFGIEDDTQLKEMADTSNSLSEEGAKEVLQKVKEGRITDDKMLQQEVDSKIQKEKEEASQPQSSGAGEHCKDKKYLCERALCVADYYREDSGKKPNWDKMWGDVNGYVDKLSTGILNKRAETEQYCNGSSGTNKEVCQVITAGLKHIYEIKEEKIGGEKKNNQLFNQTMACVLLNALIRKLKEKQSPCNIDIGIEKAFNVAEQYRKNWCVNKNRGDCDLCDQEKEYKNCQLGGKNLWEEVKTKLEGNQQITQTLSTIDTLCKDCSKEDNLCARTKCVARKWGINKREDATWSNMESDINKEASEMFKKISQDTSKSIANYCSDSDPSSRRVTDPEIKACKLISRGLKHIYEIKEDKSDDTEQKRKDNQLFKQTMMCLLLNAYADELKKQVKSPCEVSEQTIAQSFEEGNKELTKSCKGKNSEKGHCVQCDRYDQYADCQIDSEKIGDKLETMLRKDGNVQQTLTDISTINNTLCDRAQCVTTQWTRDRRQGGQTKWEYHIWDDKDMEKILNAICAAIANGYMNEAGACKNIVDKDNTTSEAKKLACQLITAGLRYIYGIMEDQKGTTEERKRNDKIFKQTMACMALNVFAKEILKGRCKITEEILTQTFEDGKGLYTTMCSSSNNCQKCEWDSCSKPTFNNSQLRQKIKEELLKNAEINKTLEEICKKDTQPEAAPAAPAEKTPVMKAKEDGYDSQVNGGTGVLRAPSPSLGGGDDKVSQSPAKDDLQGPPDGIPAGPGVGTQGSGGGISSQSTSSSGGGGKSEALPKTPKTLKVVNVKEEGMVDPSDLTPYLPYLPLAPVFIGMSAMSYLLWKYFGILRKTRKRYRRAHQIRGPSLEQKIVDHVDQDGPQVLNECQKGDLHSTKEDFFEILVQEFMGSEFMKEENVPKEQVPSSDSGFRVHVPKEDFLKEDVPSSDSAFREDDFVPKEEFPSVDVPKEEFPSIDVPKECVPSLNSGFREEESVPKEDVPGGNVPEEQVPCSDSGFRKEDVLPKEQ</sequence>
<organism evidence="6 7">
    <name type="scientific">Plasmodium coatneyi</name>
    <dbReference type="NCBI Taxonomy" id="208452"/>
    <lineage>
        <taxon>Eukaryota</taxon>
        <taxon>Sar</taxon>
        <taxon>Alveolata</taxon>
        <taxon>Apicomplexa</taxon>
        <taxon>Aconoidasida</taxon>
        <taxon>Haemosporida</taxon>
        <taxon>Plasmodiidae</taxon>
        <taxon>Plasmodium</taxon>
    </lineage>
</organism>
<feature type="compositionally biased region" description="Gly residues" evidence="1">
    <location>
        <begin position="930"/>
        <end position="943"/>
    </location>
</feature>
<keyword evidence="2" id="KW-1133">Transmembrane helix</keyword>
<dbReference type="OrthoDB" id="10676761at2759"/>
<feature type="non-terminal residue" evidence="6">
    <location>
        <position position="1"/>
    </location>
</feature>
<name>A0A1B1DZP8_9APIC</name>
<evidence type="ECO:0000313" key="7">
    <source>
        <dbReference type="Proteomes" id="UP000092716"/>
    </source>
</evidence>
<keyword evidence="2" id="KW-0812">Transmembrane</keyword>
<dbReference type="InterPro" id="IPR024290">
    <property type="entry name" value="SICA_extracell_a"/>
</dbReference>
<evidence type="ECO:0000259" key="4">
    <source>
        <dbReference type="Pfam" id="PF12879"/>
    </source>
</evidence>
<feature type="domain" description="Schizont-infected cell agglutination extracellular beta" evidence="3">
    <location>
        <begin position="666"/>
        <end position="827"/>
    </location>
</feature>
<evidence type="ECO:0000313" key="6">
    <source>
        <dbReference type="EMBL" id="ANQ08248.1"/>
    </source>
</evidence>
<dbReference type="RefSeq" id="XP_019914943.1">
    <property type="nucleotide sequence ID" value="XM_020059351.1"/>
</dbReference>
<feature type="region of interest" description="Disordered" evidence="1">
    <location>
        <begin position="1106"/>
        <end position="1190"/>
    </location>
</feature>
<feature type="domain" description="Schizont-infected cell agglutination extracellular beta" evidence="3">
    <location>
        <begin position="463"/>
        <end position="634"/>
    </location>
</feature>
<feature type="domain" description="Schizont-infected cell agglutination C-terminal" evidence="4">
    <location>
        <begin position="1046"/>
        <end position="1114"/>
    </location>
</feature>